<protein>
    <submittedName>
        <fullName evidence="1">Uncharacterized protein</fullName>
    </submittedName>
</protein>
<proteinExistence type="predicted"/>
<organism evidence="1">
    <name type="scientific">marine metagenome</name>
    <dbReference type="NCBI Taxonomy" id="408172"/>
    <lineage>
        <taxon>unclassified sequences</taxon>
        <taxon>metagenomes</taxon>
        <taxon>ecological metagenomes</taxon>
    </lineage>
</organism>
<name>A0A382VTV1_9ZZZZ</name>
<dbReference type="EMBL" id="UINC01154571">
    <property type="protein sequence ID" value="SVD49932.1"/>
    <property type="molecule type" value="Genomic_DNA"/>
</dbReference>
<sequence length="34" mass="3555">MKVNLPAIPKTASGRPIFSTDAVETASAVRLLIS</sequence>
<reference evidence="1" key="1">
    <citation type="submission" date="2018-05" db="EMBL/GenBank/DDBJ databases">
        <authorList>
            <person name="Lanie J.A."/>
            <person name="Ng W.-L."/>
            <person name="Kazmierczak K.M."/>
            <person name="Andrzejewski T.M."/>
            <person name="Davidsen T.M."/>
            <person name="Wayne K.J."/>
            <person name="Tettelin H."/>
            <person name="Glass J.I."/>
            <person name="Rusch D."/>
            <person name="Podicherti R."/>
            <person name="Tsui H.-C.T."/>
            <person name="Winkler M.E."/>
        </authorList>
    </citation>
    <scope>NUCLEOTIDE SEQUENCE</scope>
</reference>
<evidence type="ECO:0000313" key="1">
    <source>
        <dbReference type="EMBL" id="SVD49932.1"/>
    </source>
</evidence>
<accession>A0A382VTV1</accession>
<dbReference type="AlphaFoldDB" id="A0A382VTV1"/>
<gene>
    <name evidence="1" type="ORF">METZ01_LOCUS402786</name>
</gene>